<comment type="caution">
    <text evidence="1">The sequence shown here is derived from an EMBL/GenBank/DDBJ whole genome shotgun (WGS) entry which is preliminary data.</text>
</comment>
<name>A0AAX1ZXR5_9BACL</name>
<dbReference type="Pfam" id="PF07293">
    <property type="entry name" value="DUF1450"/>
    <property type="match status" value="1"/>
</dbReference>
<accession>A0AAX1ZXR5</accession>
<proteinExistence type="predicted"/>
<gene>
    <name evidence="1" type="ORF">EA138_13595</name>
</gene>
<dbReference type="InterPro" id="IPR009910">
    <property type="entry name" value="DUF1450"/>
</dbReference>
<evidence type="ECO:0000313" key="2">
    <source>
        <dbReference type="Proteomes" id="UP000286434"/>
    </source>
</evidence>
<dbReference type="Proteomes" id="UP000286434">
    <property type="component" value="Unassembled WGS sequence"/>
</dbReference>
<protein>
    <submittedName>
        <fullName evidence="1">DUF1450 domain-containing protein</fullName>
    </submittedName>
</protein>
<dbReference type="EMBL" id="SBBW01000109">
    <property type="protein sequence ID" value="RWU07318.1"/>
    <property type="molecule type" value="Genomic_DNA"/>
</dbReference>
<sequence length="90" mass="10877">MKKVHFCKKNKFATKTLYMFLKQTFKHVKIKRKDCVGKCKTCKHCPFVLIDGEVVKATTTDELYDRISYEVTKQWWAFRKKISRNFFIFV</sequence>
<organism evidence="1 2">
    <name type="scientific">Anoxybacillus flavithermus</name>
    <dbReference type="NCBI Taxonomy" id="33934"/>
    <lineage>
        <taxon>Bacteria</taxon>
        <taxon>Bacillati</taxon>
        <taxon>Bacillota</taxon>
        <taxon>Bacilli</taxon>
        <taxon>Bacillales</taxon>
        <taxon>Anoxybacillaceae</taxon>
        <taxon>Anoxybacillus</taxon>
    </lineage>
</organism>
<dbReference type="RefSeq" id="WP_128356998.1">
    <property type="nucleotide sequence ID" value="NZ_JABJUT010000044.1"/>
</dbReference>
<evidence type="ECO:0000313" key="1">
    <source>
        <dbReference type="EMBL" id="RWU07318.1"/>
    </source>
</evidence>
<reference evidence="1 2" key="1">
    <citation type="submission" date="2019-01" db="EMBL/GenBank/DDBJ databases">
        <title>Anoxybacillus flavithermus in powdered infant formula.</title>
        <authorList>
            <person name="Rhee M.S."/>
            <person name="Choi I.-G."/>
            <person name="Cho T.J."/>
            <person name="Park B."/>
        </authorList>
    </citation>
    <scope>NUCLEOTIDE SEQUENCE [LARGE SCALE GENOMIC DNA]</scope>
    <source>
        <strain evidence="1 2">FHS-PPAM212</strain>
    </source>
</reference>
<dbReference type="AlphaFoldDB" id="A0AAX1ZXR5"/>